<dbReference type="SMART" id="SM00326">
    <property type="entry name" value="SH3"/>
    <property type="match status" value="1"/>
</dbReference>
<feature type="domain" description="SH3" evidence="5">
    <location>
        <begin position="3"/>
        <end position="66"/>
    </location>
</feature>
<evidence type="ECO:0000259" key="7">
    <source>
        <dbReference type="PROSITE" id="PS50021"/>
    </source>
</evidence>
<evidence type="ECO:0000313" key="9">
    <source>
        <dbReference type="EMBL" id="ORZ08987.1"/>
    </source>
</evidence>
<feature type="region of interest" description="Disordered" evidence="4">
    <location>
        <begin position="796"/>
        <end position="815"/>
    </location>
</feature>
<protein>
    <submittedName>
        <fullName evidence="9">Uncharacterized protein</fullName>
    </submittedName>
</protein>
<dbReference type="FunFam" id="2.30.29.30:FF:000286">
    <property type="entry name" value="PH-protein kinase domain containing protein"/>
    <property type="match status" value="1"/>
</dbReference>
<keyword evidence="1 3" id="KW-0728">SH3 domain</keyword>
<name>A0A1X2I4H3_9FUNG</name>
<feature type="domain" description="PH" evidence="6">
    <location>
        <begin position="439"/>
        <end position="535"/>
    </location>
</feature>
<feature type="compositionally biased region" description="Low complexity" evidence="4">
    <location>
        <begin position="243"/>
        <end position="253"/>
    </location>
</feature>
<dbReference type="CDD" id="cd00174">
    <property type="entry name" value="SH3"/>
    <property type="match status" value="1"/>
</dbReference>
<dbReference type="Gene3D" id="2.30.29.30">
    <property type="entry name" value="Pleckstrin-homology domain (PH domain)/Phosphotyrosine-binding domain (PTB)"/>
    <property type="match status" value="1"/>
</dbReference>
<evidence type="ECO:0000259" key="6">
    <source>
        <dbReference type="PROSITE" id="PS50003"/>
    </source>
</evidence>
<dbReference type="Gene3D" id="2.30.30.40">
    <property type="entry name" value="SH3 Domains"/>
    <property type="match status" value="1"/>
</dbReference>
<proteinExistence type="predicted"/>
<sequence>MSENPETVFAIHDFEREHEDEITFYAGEAIQVIEKDEKYLDGWWQGRNPRGQVGLFPMNYTSPTRHSHLSVISQSLDQQNIPNQQKMDDHDMLDPALNANNISHTTASSIKSGTTSNSSNSSNSTPPELSSSSPSHNHNPHNNELPLDQAPELWDVPRVCAWLKSVGLATAVDTFTEQEITGDVLLDLNMDTLKELGISAYGRRYKIMTAISKLIATQGQEPNKVDMNEKPINTVKGPVPKVSISSGHSPSESILQQETRYAPSVTSSISSSTGGGDIHPSSSRHPRSTLSSSVDAESLYQFPRKAPVPPSSTSSSSDGNQFTHRPVSSTSLGSSPSNNVNISRSNTYNTTSTNTGTVKSYDHSTTSAFRSQRETYNEEVVHPTASFSTPTKSSNVYTSGHDYLQNEMSARINHPADQKLSMASIDSAVQRISTDEFQAPEHEGWLHKQGDRYKTWNKRWFVLKGTNLFYFKSPKDVRMKGIINLRGYRVIVDEAIHSNKYCFKAQHEHERTFFFYTDTKENMKLWLQALMKATIMRDFTSPVMSSNQVATVPLDVAQRMRPRPPSVIMYKPPPLPPTNEPMQSVVEEEEPQHFGSSQQSLENETHYTTAAAPVVKLSESDENHADSDEDNIDPYQTAQQQNQLHRDSQVNPNDHPSKSENGWTNAQYVDWINLYLPEGKKVVDLSSAFRNGDTLIVLLETLSNKTVRRNPDQKGGSVSMKVLDNIVAAFKFMGKEGVVVDGRYTIKDIFGGHEDKILDMVDAIKLWAETNGYPLEEEEESTIGITTTNLPKDHSDTLSLSLLPETPSDQDDFSKSFYKDTMQHMAESNHNPQHVS</sequence>
<dbReference type="PROSITE" id="PS50003">
    <property type="entry name" value="PH_DOMAIN"/>
    <property type="match status" value="1"/>
</dbReference>
<dbReference type="EMBL" id="MCGE01000029">
    <property type="protein sequence ID" value="ORZ08987.1"/>
    <property type="molecule type" value="Genomic_DNA"/>
</dbReference>
<dbReference type="PANTHER" id="PTHR12752">
    <property type="entry name" value="PHOSPHOINOSITOL 3-PHOSPHATE-BINDING PROTEIN"/>
    <property type="match status" value="1"/>
</dbReference>
<dbReference type="PROSITE" id="PS50105">
    <property type="entry name" value="SAM_DOMAIN"/>
    <property type="match status" value="1"/>
</dbReference>
<dbReference type="AlphaFoldDB" id="A0A1X2I4H3"/>
<evidence type="ECO:0000256" key="2">
    <source>
        <dbReference type="ARBA" id="ARBA00022658"/>
    </source>
</evidence>
<evidence type="ECO:0000259" key="5">
    <source>
        <dbReference type="PROSITE" id="PS50002"/>
    </source>
</evidence>
<gene>
    <name evidence="9" type="ORF">BCR42DRAFT_359395</name>
</gene>
<feature type="compositionally biased region" description="Polar residues" evidence="4">
    <location>
        <begin position="318"/>
        <end position="327"/>
    </location>
</feature>
<dbReference type="GO" id="GO:0005085">
    <property type="term" value="F:guanyl-nucleotide exchange factor activity"/>
    <property type="evidence" value="ECO:0007669"/>
    <property type="project" value="UniProtKB-KW"/>
</dbReference>
<dbReference type="PROSITE" id="PS50002">
    <property type="entry name" value="SH3"/>
    <property type="match status" value="1"/>
</dbReference>
<dbReference type="Gene3D" id="1.10.150.50">
    <property type="entry name" value="Transcription Factor, Ets-1"/>
    <property type="match status" value="1"/>
</dbReference>
<keyword evidence="10" id="KW-1185">Reference proteome</keyword>
<dbReference type="InterPro" id="IPR036028">
    <property type="entry name" value="SH3-like_dom_sf"/>
</dbReference>
<reference evidence="9 10" key="1">
    <citation type="submission" date="2016-07" db="EMBL/GenBank/DDBJ databases">
        <title>Pervasive Adenine N6-methylation of Active Genes in Fungi.</title>
        <authorList>
            <consortium name="DOE Joint Genome Institute"/>
            <person name="Mondo S.J."/>
            <person name="Dannebaum R.O."/>
            <person name="Kuo R.C."/>
            <person name="Labutti K."/>
            <person name="Haridas S."/>
            <person name="Kuo A."/>
            <person name="Salamov A."/>
            <person name="Ahrendt S.R."/>
            <person name="Lipzen A."/>
            <person name="Sullivan W."/>
            <person name="Andreopoulos W.B."/>
            <person name="Clum A."/>
            <person name="Lindquist E."/>
            <person name="Daum C."/>
            <person name="Ramamoorthy G.K."/>
            <person name="Gryganskyi A."/>
            <person name="Culley D."/>
            <person name="Magnuson J.K."/>
            <person name="James T.Y."/>
            <person name="O'Malley M.A."/>
            <person name="Stajich J.E."/>
            <person name="Spatafora J.W."/>
            <person name="Visel A."/>
            <person name="Grigoriev I.V."/>
        </authorList>
    </citation>
    <scope>NUCLEOTIDE SEQUENCE [LARGE SCALE GENOMIC DNA]</scope>
    <source>
        <strain evidence="9 10">NRRL 1336</strain>
    </source>
</reference>
<feature type="compositionally biased region" description="Low complexity" evidence="4">
    <location>
        <begin position="328"/>
        <end position="359"/>
    </location>
</feature>
<evidence type="ECO:0000259" key="8">
    <source>
        <dbReference type="PROSITE" id="PS50105"/>
    </source>
</evidence>
<dbReference type="SUPFAM" id="SSF50044">
    <property type="entry name" value="SH3-domain"/>
    <property type="match status" value="1"/>
</dbReference>
<dbReference type="SUPFAM" id="SSF50729">
    <property type="entry name" value="PH domain-like"/>
    <property type="match status" value="1"/>
</dbReference>
<feature type="region of interest" description="Disordered" evidence="4">
    <location>
        <begin position="638"/>
        <end position="662"/>
    </location>
</feature>
<dbReference type="Gene3D" id="1.10.418.10">
    <property type="entry name" value="Calponin-like domain"/>
    <property type="match status" value="1"/>
</dbReference>
<dbReference type="InterPro" id="IPR036872">
    <property type="entry name" value="CH_dom_sf"/>
</dbReference>
<dbReference type="InterPro" id="IPR001715">
    <property type="entry name" value="CH_dom"/>
</dbReference>
<dbReference type="STRING" id="90262.A0A1X2I4H3"/>
<feature type="compositionally biased region" description="Basic and acidic residues" evidence="4">
    <location>
        <begin position="371"/>
        <end position="381"/>
    </location>
</feature>
<dbReference type="SUPFAM" id="SSF47769">
    <property type="entry name" value="SAM/Pointed domain"/>
    <property type="match status" value="1"/>
</dbReference>
<dbReference type="Pfam" id="PF07647">
    <property type="entry name" value="SAM_2"/>
    <property type="match status" value="1"/>
</dbReference>
<feature type="compositionally biased region" description="Polar residues" evidence="4">
    <location>
        <begin position="594"/>
        <end position="605"/>
    </location>
</feature>
<dbReference type="SMART" id="SM00233">
    <property type="entry name" value="PH"/>
    <property type="match status" value="1"/>
</dbReference>
<dbReference type="InterPro" id="IPR001849">
    <property type="entry name" value="PH_domain"/>
</dbReference>
<organism evidence="9 10">
    <name type="scientific">Absidia repens</name>
    <dbReference type="NCBI Taxonomy" id="90262"/>
    <lineage>
        <taxon>Eukaryota</taxon>
        <taxon>Fungi</taxon>
        <taxon>Fungi incertae sedis</taxon>
        <taxon>Mucoromycota</taxon>
        <taxon>Mucoromycotina</taxon>
        <taxon>Mucoromycetes</taxon>
        <taxon>Mucorales</taxon>
        <taxon>Cunninghamellaceae</taxon>
        <taxon>Absidia</taxon>
    </lineage>
</organism>
<dbReference type="Pfam" id="PF00169">
    <property type="entry name" value="PH"/>
    <property type="match status" value="1"/>
</dbReference>
<dbReference type="Proteomes" id="UP000193560">
    <property type="component" value="Unassembled WGS sequence"/>
</dbReference>
<dbReference type="InterPro" id="IPR001660">
    <property type="entry name" value="SAM"/>
</dbReference>
<dbReference type="SUPFAM" id="SSF47576">
    <property type="entry name" value="Calponin-homology domain, CH-domain"/>
    <property type="match status" value="1"/>
</dbReference>
<evidence type="ECO:0000256" key="1">
    <source>
        <dbReference type="ARBA" id="ARBA00022443"/>
    </source>
</evidence>
<feature type="compositionally biased region" description="Low complexity" evidence="4">
    <location>
        <begin position="114"/>
        <end position="147"/>
    </location>
</feature>
<dbReference type="SMART" id="SM00033">
    <property type="entry name" value="CH"/>
    <property type="match status" value="1"/>
</dbReference>
<dbReference type="PROSITE" id="PS50021">
    <property type="entry name" value="CH"/>
    <property type="match status" value="1"/>
</dbReference>
<evidence type="ECO:0000313" key="10">
    <source>
        <dbReference type="Proteomes" id="UP000193560"/>
    </source>
</evidence>
<feature type="domain" description="SAM" evidence="8">
    <location>
        <begin position="154"/>
        <end position="217"/>
    </location>
</feature>
<dbReference type="PANTHER" id="PTHR12752:SF9">
    <property type="entry name" value="KRAMER, ISOFORM I"/>
    <property type="match status" value="1"/>
</dbReference>
<feature type="compositionally biased region" description="Low complexity" evidence="4">
    <location>
        <begin position="797"/>
        <end position="807"/>
    </location>
</feature>
<dbReference type="Pfam" id="PF00018">
    <property type="entry name" value="SH3_1"/>
    <property type="match status" value="1"/>
</dbReference>
<dbReference type="Pfam" id="PF00307">
    <property type="entry name" value="CH"/>
    <property type="match status" value="1"/>
</dbReference>
<keyword evidence="2" id="KW-0344">Guanine-nucleotide releasing factor</keyword>
<feature type="region of interest" description="Disordered" evidence="4">
    <location>
        <begin position="222"/>
        <end position="393"/>
    </location>
</feature>
<evidence type="ECO:0000256" key="4">
    <source>
        <dbReference type="SAM" id="MobiDB-lite"/>
    </source>
</evidence>
<dbReference type="InterPro" id="IPR011993">
    <property type="entry name" value="PH-like_dom_sf"/>
</dbReference>
<comment type="caution">
    <text evidence="9">The sequence shown here is derived from an EMBL/GenBank/DDBJ whole genome shotgun (WGS) entry which is preliminary data.</text>
</comment>
<dbReference type="SMART" id="SM00454">
    <property type="entry name" value="SAM"/>
    <property type="match status" value="1"/>
</dbReference>
<dbReference type="InterPro" id="IPR013761">
    <property type="entry name" value="SAM/pointed_sf"/>
</dbReference>
<dbReference type="OrthoDB" id="73680at2759"/>
<feature type="region of interest" description="Disordered" evidence="4">
    <location>
        <begin position="564"/>
        <end position="605"/>
    </location>
</feature>
<feature type="region of interest" description="Disordered" evidence="4">
    <location>
        <begin position="107"/>
        <end position="148"/>
    </location>
</feature>
<evidence type="ECO:0000256" key="3">
    <source>
        <dbReference type="PROSITE-ProRule" id="PRU00192"/>
    </source>
</evidence>
<dbReference type="InterPro" id="IPR001452">
    <property type="entry name" value="SH3_domain"/>
</dbReference>
<feature type="domain" description="Calponin-homology (CH)" evidence="7">
    <location>
        <begin position="662"/>
        <end position="769"/>
    </location>
</feature>
<dbReference type="PRINTS" id="PR00452">
    <property type="entry name" value="SH3DOMAIN"/>
</dbReference>
<accession>A0A1X2I4H3</accession>